<evidence type="ECO:0000313" key="2">
    <source>
        <dbReference type="EMBL" id="TQO35468.1"/>
    </source>
</evidence>
<dbReference type="EMBL" id="CP022515">
    <property type="protein sequence ID" value="ASO03919.1"/>
    <property type="molecule type" value="Genomic_DNA"/>
</dbReference>
<accession>A0A221URA4</accession>
<evidence type="ECO:0000313" key="3">
    <source>
        <dbReference type="Proteomes" id="UP000204551"/>
    </source>
</evidence>
<dbReference type="EMBL" id="VHIF01000001">
    <property type="protein sequence ID" value="TQO35468.1"/>
    <property type="molecule type" value="Genomic_DNA"/>
</dbReference>
<dbReference type="STRING" id="616991.GCA_000733925_03576"/>
<dbReference type="KEGG" id="aalg:AREALGSMS7_00423"/>
<dbReference type="Proteomes" id="UP000204551">
    <property type="component" value="Chromosome"/>
</dbReference>
<dbReference type="AlphaFoldDB" id="A0A221URA4"/>
<evidence type="ECO:0000313" key="4">
    <source>
        <dbReference type="Proteomes" id="UP000315363"/>
    </source>
</evidence>
<dbReference type="Proteomes" id="UP000315363">
    <property type="component" value="Unassembled WGS sequence"/>
</dbReference>
<name>A0A221URA4_9FLAO</name>
<gene>
    <name evidence="1" type="ORF">AREALGSMS7_00423</name>
    <name evidence="2" type="ORF">GQ41_0016</name>
</gene>
<evidence type="ECO:0000313" key="1">
    <source>
        <dbReference type="EMBL" id="ASO03919.1"/>
    </source>
</evidence>
<proteinExistence type="predicted"/>
<reference evidence="1 3" key="1">
    <citation type="submission" date="2017-07" db="EMBL/GenBank/DDBJ databases">
        <title>Genome Sequence of Arenibacter algicola Strain SMS7 Isolated from a culture of the Diatom Skeletonema marinoi.</title>
        <authorList>
            <person name="Topel M."/>
            <person name="Pinder M.I.M."/>
            <person name="Johansson O.N."/>
            <person name="Kourtchenko O."/>
            <person name="Godhe A."/>
            <person name="Clarke A.K."/>
        </authorList>
    </citation>
    <scope>NUCLEOTIDE SEQUENCE [LARGE SCALE GENOMIC DNA]</scope>
    <source>
        <strain evidence="1 3">SMS7</strain>
    </source>
</reference>
<organism evidence="1 3">
    <name type="scientific">Arenibacter algicola</name>
    <dbReference type="NCBI Taxonomy" id="616991"/>
    <lineage>
        <taxon>Bacteria</taxon>
        <taxon>Pseudomonadati</taxon>
        <taxon>Bacteroidota</taxon>
        <taxon>Flavobacteriia</taxon>
        <taxon>Flavobacteriales</taxon>
        <taxon>Flavobacteriaceae</taxon>
        <taxon>Arenibacter</taxon>
    </lineage>
</organism>
<sequence>MVYIRYSEKGRLTIMNRNIFIWVLLDNYGNQILILTSKNEKIINTFLAFLCV</sequence>
<reference evidence="2 4" key="2">
    <citation type="submission" date="2019-06" db="EMBL/GenBank/DDBJ databases">
        <title>A large-scale integrated study on North Sea by COGITO (Coastal Microbe Genomic &amp; Taxonomic Observatory).</title>
        <authorList>
            <person name="Teeling H."/>
        </authorList>
    </citation>
    <scope>NUCLEOTIDE SEQUENCE [LARGE SCALE GENOMIC DNA]</scope>
    <source>
        <strain evidence="2 4">MAR_2009_79</strain>
    </source>
</reference>
<keyword evidence="4" id="KW-1185">Reference proteome</keyword>
<protein>
    <submittedName>
        <fullName evidence="1">Uncharacterized protein</fullName>
    </submittedName>
</protein>